<evidence type="ECO:0000313" key="1">
    <source>
        <dbReference type="EMBL" id="GIH31711.1"/>
    </source>
</evidence>
<reference evidence="1 2" key="1">
    <citation type="submission" date="2021-01" db="EMBL/GenBank/DDBJ databases">
        <title>Whole genome shotgun sequence of Microbispora amethystogenes NBRC 101907.</title>
        <authorList>
            <person name="Komaki H."/>
            <person name="Tamura T."/>
        </authorList>
    </citation>
    <scope>NUCLEOTIDE SEQUENCE [LARGE SCALE GENOMIC DNA]</scope>
    <source>
        <strain evidence="1 2">NBRC 101907</strain>
    </source>
</reference>
<keyword evidence="2" id="KW-1185">Reference proteome</keyword>
<name>A0ABQ4FA59_9ACTN</name>
<accession>A0ABQ4FA59</accession>
<protein>
    <submittedName>
        <fullName evidence="1">Uncharacterized protein</fullName>
    </submittedName>
</protein>
<comment type="caution">
    <text evidence="1">The sequence shown here is derived from an EMBL/GenBank/DDBJ whole genome shotgun (WGS) entry which is preliminary data.</text>
</comment>
<gene>
    <name evidence="1" type="ORF">Mam01_18750</name>
</gene>
<dbReference type="EMBL" id="BOOB01000013">
    <property type="protein sequence ID" value="GIH31711.1"/>
    <property type="molecule type" value="Genomic_DNA"/>
</dbReference>
<organism evidence="1 2">
    <name type="scientific">Microbispora amethystogenes</name>
    <dbReference type="NCBI Taxonomy" id="1427754"/>
    <lineage>
        <taxon>Bacteria</taxon>
        <taxon>Bacillati</taxon>
        <taxon>Actinomycetota</taxon>
        <taxon>Actinomycetes</taxon>
        <taxon>Streptosporangiales</taxon>
        <taxon>Streptosporangiaceae</taxon>
        <taxon>Microbispora</taxon>
    </lineage>
</organism>
<sequence length="89" mass="9297">MMAVAWHLRSRLYAHEVASQRLTTGISMSGVPPGSHGFRPAHTAVYQVGNLPGATRLRQVPPGAGARGAALQQILTALQAQADAAGRIT</sequence>
<dbReference type="Proteomes" id="UP000651728">
    <property type="component" value="Unassembled WGS sequence"/>
</dbReference>
<evidence type="ECO:0000313" key="2">
    <source>
        <dbReference type="Proteomes" id="UP000651728"/>
    </source>
</evidence>
<proteinExistence type="predicted"/>